<protein>
    <recommendedName>
        <fullName evidence="3">Radical SAM core domain-containing protein</fullName>
    </recommendedName>
</protein>
<dbReference type="Gene3D" id="3.80.30.20">
    <property type="entry name" value="tm_1862 like domain"/>
    <property type="match status" value="1"/>
</dbReference>
<dbReference type="Pfam" id="PF04055">
    <property type="entry name" value="Radical_SAM"/>
    <property type="match status" value="1"/>
</dbReference>
<dbReference type="GO" id="GO:0051539">
    <property type="term" value="F:4 iron, 4 sulfur cluster binding"/>
    <property type="evidence" value="ECO:0007669"/>
    <property type="project" value="TreeGrafter"/>
</dbReference>
<dbReference type="PANTHER" id="PTHR43020:SF2">
    <property type="entry name" value="MITOCHONDRIAL TRNA METHYLTHIOTRANSFERASE CDK5RAP1"/>
    <property type="match status" value="1"/>
</dbReference>
<evidence type="ECO:0000313" key="4">
    <source>
        <dbReference type="EMBL" id="GFH12304.1"/>
    </source>
</evidence>
<dbReference type="EMBL" id="BLLF01000489">
    <property type="protein sequence ID" value="GFH12304.1"/>
    <property type="molecule type" value="Genomic_DNA"/>
</dbReference>
<evidence type="ECO:0000256" key="1">
    <source>
        <dbReference type="SAM" id="MobiDB-lite"/>
    </source>
</evidence>
<dbReference type="InterPro" id="IPR058240">
    <property type="entry name" value="rSAM_sf"/>
</dbReference>
<dbReference type="PROSITE" id="PS51918">
    <property type="entry name" value="RADICAL_SAM"/>
    <property type="match status" value="1"/>
</dbReference>
<reference evidence="4 5" key="1">
    <citation type="submission" date="2020-02" db="EMBL/GenBank/DDBJ databases">
        <title>Draft genome sequence of Haematococcus lacustris strain NIES-144.</title>
        <authorList>
            <person name="Morimoto D."/>
            <person name="Nakagawa S."/>
            <person name="Yoshida T."/>
            <person name="Sawayama S."/>
        </authorList>
    </citation>
    <scope>NUCLEOTIDE SEQUENCE [LARGE SCALE GENOMIC DNA]</scope>
    <source>
        <strain evidence="4 5">NIES-144</strain>
    </source>
</reference>
<sequence>MGSSSVGLMCLRIVAQQLVVHLVLAADRLVQACAELTKLCEFFHIPFQSGDNDILREMKRGYSHERYRAIIDNIRRYMPDASISGDAIVGFPGETEEQYLRTEALVRDIGFDRVNTAAYSPRPNTPAGAWDNQGGRGWGREKLGQGQGGRGRSDHKGSGVRSVALMSA</sequence>
<dbReference type="PANTHER" id="PTHR43020">
    <property type="entry name" value="CDK5 REGULATORY SUBUNIT-ASSOCIATED PROTEIN 1"/>
    <property type="match status" value="1"/>
</dbReference>
<dbReference type="GO" id="GO:0035596">
    <property type="term" value="F:methylthiotransferase activity"/>
    <property type="evidence" value="ECO:0007669"/>
    <property type="project" value="TreeGrafter"/>
</dbReference>
<evidence type="ECO:0000259" key="3">
    <source>
        <dbReference type="PROSITE" id="PS51918"/>
    </source>
</evidence>
<dbReference type="GO" id="GO:0035600">
    <property type="term" value="P:tRNA methylthiolation"/>
    <property type="evidence" value="ECO:0007669"/>
    <property type="project" value="TreeGrafter"/>
</dbReference>
<organism evidence="4 5">
    <name type="scientific">Haematococcus lacustris</name>
    <name type="common">Green alga</name>
    <name type="synonym">Haematococcus pluvialis</name>
    <dbReference type="NCBI Taxonomy" id="44745"/>
    <lineage>
        <taxon>Eukaryota</taxon>
        <taxon>Viridiplantae</taxon>
        <taxon>Chlorophyta</taxon>
        <taxon>core chlorophytes</taxon>
        <taxon>Chlorophyceae</taxon>
        <taxon>CS clade</taxon>
        <taxon>Chlamydomonadales</taxon>
        <taxon>Haematococcaceae</taxon>
        <taxon>Haematococcus</taxon>
    </lineage>
</organism>
<dbReference type="InterPro" id="IPR023404">
    <property type="entry name" value="rSAM_horseshoe"/>
</dbReference>
<dbReference type="InterPro" id="IPR006638">
    <property type="entry name" value="Elp3/MiaA/NifB-like_rSAM"/>
</dbReference>
<keyword evidence="5" id="KW-1185">Reference proteome</keyword>
<accession>A0A699YZX3</accession>
<dbReference type="SUPFAM" id="SSF102114">
    <property type="entry name" value="Radical SAM enzymes"/>
    <property type="match status" value="1"/>
</dbReference>
<gene>
    <name evidence="4" type="ORF">HaLaN_07961</name>
</gene>
<evidence type="ECO:0000256" key="2">
    <source>
        <dbReference type="SAM" id="SignalP"/>
    </source>
</evidence>
<dbReference type="InterPro" id="IPR007197">
    <property type="entry name" value="rSAM"/>
</dbReference>
<comment type="caution">
    <text evidence="4">The sequence shown here is derived from an EMBL/GenBank/DDBJ whole genome shotgun (WGS) entry which is preliminary data.</text>
</comment>
<feature type="chain" id="PRO_5025629103" description="Radical SAM core domain-containing protein" evidence="2">
    <location>
        <begin position="26"/>
        <end position="168"/>
    </location>
</feature>
<proteinExistence type="predicted"/>
<name>A0A699YZX3_HAELA</name>
<dbReference type="SMART" id="SM00729">
    <property type="entry name" value="Elp3"/>
    <property type="match status" value="1"/>
</dbReference>
<evidence type="ECO:0000313" key="5">
    <source>
        <dbReference type="Proteomes" id="UP000485058"/>
    </source>
</evidence>
<dbReference type="Proteomes" id="UP000485058">
    <property type="component" value="Unassembled WGS sequence"/>
</dbReference>
<feature type="signal peptide" evidence="2">
    <location>
        <begin position="1"/>
        <end position="25"/>
    </location>
</feature>
<feature type="domain" description="Radical SAM core" evidence="3">
    <location>
        <begin position="1"/>
        <end position="161"/>
    </location>
</feature>
<keyword evidence="2" id="KW-0732">Signal</keyword>
<dbReference type="AlphaFoldDB" id="A0A699YZX3"/>
<feature type="region of interest" description="Disordered" evidence="1">
    <location>
        <begin position="117"/>
        <end position="168"/>
    </location>
</feature>